<dbReference type="EMBL" id="JACHXW010000014">
    <property type="protein sequence ID" value="MBB3154212.1"/>
    <property type="molecule type" value="Genomic_DNA"/>
</dbReference>
<gene>
    <name evidence="1" type="ORF">FHS16_004288</name>
</gene>
<organism evidence="1 2">
    <name type="scientific">Paenibacillus endophyticus</name>
    <dbReference type="NCBI Taxonomy" id="1294268"/>
    <lineage>
        <taxon>Bacteria</taxon>
        <taxon>Bacillati</taxon>
        <taxon>Bacillota</taxon>
        <taxon>Bacilli</taxon>
        <taxon>Bacillales</taxon>
        <taxon>Paenibacillaceae</taxon>
        <taxon>Paenibacillus</taxon>
    </lineage>
</organism>
<accession>A0A7W5GCP3</accession>
<dbReference type="Gene3D" id="2.60.120.1390">
    <property type="match status" value="2"/>
</dbReference>
<protein>
    <recommendedName>
        <fullName evidence="3">DUF2961 domain-containing protein</fullName>
    </recommendedName>
</protein>
<dbReference type="InterPro" id="IPR021345">
    <property type="entry name" value="DUF2961"/>
</dbReference>
<dbReference type="AlphaFoldDB" id="A0A7W5GCP3"/>
<keyword evidence="2" id="KW-1185">Reference proteome</keyword>
<evidence type="ECO:0000313" key="2">
    <source>
        <dbReference type="Proteomes" id="UP000518605"/>
    </source>
</evidence>
<name>A0A7W5GCP3_9BACL</name>
<dbReference type="RefSeq" id="WP_183567213.1">
    <property type="nucleotide sequence ID" value="NZ_CBCSLB010000014.1"/>
</dbReference>
<evidence type="ECO:0000313" key="1">
    <source>
        <dbReference type="EMBL" id="MBB3154212.1"/>
    </source>
</evidence>
<dbReference type="Pfam" id="PF11175">
    <property type="entry name" value="DUF2961"/>
    <property type="match status" value="2"/>
</dbReference>
<reference evidence="1 2" key="1">
    <citation type="submission" date="2020-08" db="EMBL/GenBank/DDBJ databases">
        <title>Genomic Encyclopedia of Type Strains, Phase III (KMG-III): the genomes of soil and plant-associated and newly described type strains.</title>
        <authorList>
            <person name="Whitman W."/>
        </authorList>
    </citation>
    <scope>NUCLEOTIDE SEQUENCE [LARGE SCALE GENOMIC DNA]</scope>
    <source>
        <strain evidence="1 2">CECT 8234</strain>
    </source>
</reference>
<sequence length="564" mass="64957">MQPVQTSYTYRDLVERLFNLEVLADPPVPGERSGSFSSFDRSSVYNEDTRRYENWGANDDGGGYIRGEDSGIVACELEGPGVIWRVWSALPGEGHIRIYLDNNKEPAIDKPFRDYFEKFSDEGSPANFPNIAPTLSRGRNSYIPIPFQKHCKVVLDKDWGSYYHFTYTQFPKEVQLPNFTGKFDKDSSIALAEADRLLQDRGRHRPHQHQPHNDRTISLPVPAGGKSVALDHAGAGAISMIRIRTELAHQTEEQQRIALRQMVISMKWDREDKPSVWAPLGDFFGSAPGIKPYRALPLGMDANEFYCNWYMPFSEGAIIEIANDGLELQTLLIDIRLVDVTKEQADKLLRFHAKWHRDAFLDLEKERFAEGGDRWPDWPLLLAEGPGRFCGVHLHVYNAWKKPEQDPDTWWYGREDRKTIDWWWGEGDEKFFVDGETFPSTFGTGSEDYIGYAWAAEPPFPMFDSAFACQPYVEIDGNGHTSVNRFHICDNIPFMHSFEGFIEKYKANDWEDGNRCLYAATVYWYQIRGTIDRYVPIELQERIGYDTLNDEEPKYMNAKVEDSL</sequence>
<comment type="caution">
    <text evidence="1">The sequence shown here is derived from an EMBL/GenBank/DDBJ whole genome shotgun (WGS) entry which is preliminary data.</text>
</comment>
<dbReference type="Proteomes" id="UP000518605">
    <property type="component" value="Unassembled WGS sequence"/>
</dbReference>
<evidence type="ECO:0008006" key="3">
    <source>
        <dbReference type="Google" id="ProtNLM"/>
    </source>
</evidence>
<proteinExistence type="predicted"/>